<evidence type="ECO:0008006" key="5">
    <source>
        <dbReference type="Google" id="ProtNLM"/>
    </source>
</evidence>
<proteinExistence type="predicted"/>
<feature type="region of interest" description="Disordered" evidence="1">
    <location>
        <begin position="291"/>
        <end position="397"/>
    </location>
</feature>
<dbReference type="EMBL" id="FWZT01000014">
    <property type="protein sequence ID" value="SMF47139.1"/>
    <property type="molecule type" value="Genomic_DNA"/>
</dbReference>
<gene>
    <name evidence="3" type="ORF">SAMN06296036_114109</name>
</gene>
<evidence type="ECO:0000256" key="1">
    <source>
        <dbReference type="SAM" id="MobiDB-lite"/>
    </source>
</evidence>
<dbReference type="RefSeq" id="WP_159455462.1">
    <property type="nucleotide sequence ID" value="NZ_FWZT01000014.1"/>
</dbReference>
<feature type="compositionally biased region" description="Basic residues" evidence="1">
    <location>
        <begin position="309"/>
        <end position="325"/>
    </location>
</feature>
<name>A0A1Y6CBX7_9BACT</name>
<feature type="compositionally biased region" description="Low complexity" evidence="1">
    <location>
        <begin position="75"/>
        <end position="85"/>
    </location>
</feature>
<keyword evidence="2" id="KW-0472">Membrane</keyword>
<keyword evidence="2" id="KW-1133">Transmembrane helix</keyword>
<protein>
    <recommendedName>
        <fullName evidence="5">GYF domain-containing protein</fullName>
    </recommendedName>
</protein>
<evidence type="ECO:0000313" key="4">
    <source>
        <dbReference type="Proteomes" id="UP000192907"/>
    </source>
</evidence>
<keyword evidence="4" id="KW-1185">Reference proteome</keyword>
<evidence type="ECO:0000256" key="2">
    <source>
        <dbReference type="SAM" id="Phobius"/>
    </source>
</evidence>
<keyword evidence="2" id="KW-0812">Transmembrane</keyword>
<feature type="region of interest" description="Disordered" evidence="1">
    <location>
        <begin position="54"/>
        <end position="163"/>
    </location>
</feature>
<feature type="transmembrane region" description="Helical" evidence="2">
    <location>
        <begin position="262"/>
        <end position="284"/>
    </location>
</feature>
<feature type="compositionally biased region" description="Basic and acidic residues" evidence="1">
    <location>
        <begin position="110"/>
        <end position="122"/>
    </location>
</feature>
<sequence length="480" mass="52766">MKRWRVYKDGKDLGLKTAKDIRKALREGTIDPFDLVSAEGSNIKSELVEVDEIFREDTGVDHAPGGATSTQMGEPSQSQSKSQPQIDISEASPPEPEGGQAPKQQPKPATESRQKEEVKEPKPVSQKEVPKTEAPQTEVPREISKSPSDSSKKKRSSTLAPDKKKSKQFYLIDDKKRVLGPVSAEEIQSLYRRGILSNSVKVQKSEQGKKVPVRQFIASYSGKRMKALADKANPGKAGNPSSKVLNEMYQVMNSKRLVERKAFIPGLSVALLGAFLGFGLFFFLDFDPSTPSAPNQSAVEQEVDEPKKSVRKRPSQVKKKPKLKRTPAEKDKPKPKRQAKKPKPKPKPPEPAPVRTAPAERRPPPTPAPRATRRTEPSRQAAVRRTSRPANRGIGPIKKAMGKAGQVVTVGPLTYNPVELEACGLKCQLKFSDGQGGVLEAVFFKGAYYERLKAKPNGVTLTGSSKIQRGTLVIFIQDVR</sequence>
<dbReference type="AlphaFoldDB" id="A0A1Y6CBX7"/>
<reference evidence="4" key="1">
    <citation type="submission" date="2017-04" db="EMBL/GenBank/DDBJ databases">
        <authorList>
            <person name="Varghese N."/>
            <person name="Submissions S."/>
        </authorList>
    </citation>
    <scope>NUCLEOTIDE SEQUENCE [LARGE SCALE GENOMIC DNA]</scope>
    <source>
        <strain evidence="4">RKEM611</strain>
    </source>
</reference>
<dbReference type="Proteomes" id="UP000192907">
    <property type="component" value="Unassembled WGS sequence"/>
</dbReference>
<evidence type="ECO:0000313" key="3">
    <source>
        <dbReference type="EMBL" id="SMF47139.1"/>
    </source>
</evidence>
<accession>A0A1Y6CBX7</accession>
<dbReference type="STRING" id="1513793.SAMN06296036_114109"/>
<organism evidence="3 4">
    <name type="scientific">Pseudobacteriovorax antillogorgiicola</name>
    <dbReference type="NCBI Taxonomy" id="1513793"/>
    <lineage>
        <taxon>Bacteria</taxon>
        <taxon>Pseudomonadati</taxon>
        <taxon>Bdellovibrionota</taxon>
        <taxon>Oligoflexia</taxon>
        <taxon>Oligoflexales</taxon>
        <taxon>Pseudobacteriovoracaceae</taxon>
        <taxon>Pseudobacteriovorax</taxon>
    </lineage>
</organism>
<feature type="compositionally biased region" description="Basic residues" evidence="1">
    <location>
        <begin position="333"/>
        <end position="346"/>
    </location>
</feature>